<evidence type="ECO:0000256" key="1">
    <source>
        <dbReference type="SAM" id="Phobius"/>
    </source>
</evidence>
<evidence type="ECO:0000313" key="3">
    <source>
        <dbReference type="EMBL" id="AMN16488.1"/>
    </source>
</evidence>
<geneLocation type="plasmid" evidence="2">
    <name>pSA737</name>
</geneLocation>
<dbReference type="EMBL" id="KU521355">
    <property type="protein sequence ID" value="AMN16488.1"/>
    <property type="molecule type" value="Genomic_DNA"/>
</dbReference>
<evidence type="ECO:0008006" key="4">
    <source>
        <dbReference type="Google" id="ProtNLM"/>
    </source>
</evidence>
<keyword evidence="1" id="KW-1133">Transmembrane helix</keyword>
<reference evidence="2" key="2">
    <citation type="journal article" date="2013" name="Antimicrob. Agents Chemother.">
        <title>Dissemination of a pSCFS3-Like cfr-Carrying Plasmid in Staphylococcus aureus and Staphylococcus epidermidis Clinical Isolates Recovered from Hospitals in Ohio.</title>
        <authorList>
            <person name="Mendes R.E."/>
            <person name="Deshpande L.M."/>
            <person name="Bonilla H.F."/>
            <person name="Schwarz S."/>
            <person name="Huband M.D."/>
            <person name="Jones R.N."/>
            <person name="Quinn J.P."/>
        </authorList>
    </citation>
    <scope>NUCLEOTIDE SEQUENCE</scope>
    <source>
        <strain evidence="2">004-737X</strain>
        <plasmid evidence="2">pSA737</plasmid>
    </source>
</reference>
<reference evidence="2" key="1">
    <citation type="journal article" date="2008" name="Antimicrob. Agents Chemother.">
        <title>First report of cfr-mediated resistance to linezolid in human staphylococcal clinical isolates recovered in the United States.</title>
        <authorList>
            <person name="Mendes R.E."/>
            <person name="Deshpande L.M."/>
            <person name="Castanheira M."/>
            <person name="DiPersio J."/>
            <person name="Saubolle M.A."/>
            <person name="Jones R.N."/>
        </authorList>
    </citation>
    <scope>NUCLEOTIDE SEQUENCE</scope>
    <source>
        <strain evidence="2">004-737X</strain>
        <plasmid evidence="2">pSA737</plasmid>
    </source>
</reference>
<keyword evidence="2" id="KW-0614">Plasmid</keyword>
<proteinExistence type="predicted"/>
<accession>A0A127E5X9</accession>
<organism evidence="2">
    <name type="scientific">Staphylococcus aureus</name>
    <dbReference type="NCBI Taxonomy" id="1280"/>
    <lineage>
        <taxon>Bacteria</taxon>
        <taxon>Bacillati</taxon>
        <taxon>Bacillota</taxon>
        <taxon>Bacilli</taxon>
        <taxon>Bacillales</taxon>
        <taxon>Staphylococcaceae</taxon>
        <taxon>Staphylococcus</taxon>
    </lineage>
</organism>
<geneLocation type="plasmid" evidence="3">
    <name>pSAM12-0145</name>
</geneLocation>
<protein>
    <recommendedName>
        <fullName evidence="4">Transposon-related protein</fullName>
    </recommendedName>
</protein>
<sequence>MKNIPKSTLIIGITAIVIIGILVFIVRYYDDELNKANSQNKENETKIGKLEDTNKAQSDLIARQDKEVVSKEEEQIRDNAKKFVNKLFTMKEKESFSGKKKELSSILDDKYQKELFDNSRDKYNAFLTVKISNVKTFIEEYRPQKDSYDVFVTFDEKVIDEEDTTDKKTSGKIHFVRKNGKWLIDDFERFTLESNTKNVKD</sequence>
<evidence type="ECO:0000313" key="2">
    <source>
        <dbReference type="EMBL" id="AGJ70557.1"/>
    </source>
</evidence>
<feature type="transmembrane region" description="Helical" evidence="1">
    <location>
        <begin position="7"/>
        <end position="29"/>
    </location>
</feature>
<keyword evidence="1" id="KW-0812">Transmembrane</keyword>
<reference evidence="3" key="3">
    <citation type="journal article" date="2016" name="Antimicrob. Agents Chemother.">
        <title>First Report of cfr-Carrying Plasmids in the Pandemic Sequence Type 22 Methicillin-Resistant Staphylococcus aureus Staphylococcal Cassette Chromosome mec Type IV Clone.</title>
        <authorList>
            <person name="Shore A.C."/>
            <person name="Lazaris A."/>
            <person name="Kinnevey P.M."/>
            <person name="Brennan O.M."/>
            <person name="Brennan G.I."/>
            <person name="O'Connell B."/>
            <person name="Fessler A.T."/>
            <person name="Schwarz S."/>
            <person name="Coleman D.C."/>
        </authorList>
    </citation>
    <scope>NUCLEOTIDE SEQUENCE</scope>
    <source>
        <strain evidence="3">M12/0145</strain>
        <plasmid evidence="3">pSAM12-0145</plasmid>
    </source>
</reference>
<name>M9UUA3_STAAU</name>
<keyword evidence="1" id="KW-0472">Membrane</keyword>
<dbReference type="AlphaFoldDB" id="M9UUA3"/>
<accession>M9UUA3</accession>
<dbReference type="RefSeq" id="WP_015585956.1">
    <property type="nucleotide sequence ID" value="NC_021076.1"/>
</dbReference>
<dbReference type="EMBL" id="KC206006">
    <property type="protein sequence ID" value="AGJ70557.1"/>
    <property type="molecule type" value="Genomic_DNA"/>
</dbReference>